<gene>
    <name evidence="2" type="ORF">CryarDRAFT_3296</name>
</gene>
<accession>A0A010ZTX9</accession>
<name>A0A010ZTX9_9ACTN</name>
<feature type="region of interest" description="Disordered" evidence="1">
    <location>
        <begin position="1"/>
        <end position="22"/>
    </location>
</feature>
<evidence type="ECO:0000313" key="3">
    <source>
        <dbReference type="Proteomes" id="UP000021053"/>
    </source>
</evidence>
<evidence type="ECO:0000313" key="2">
    <source>
        <dbReference type="EMBL" id="EXG82154.1"/>
    </source>
</evidence>
<reference evidence="2 3" key="1">
    <citation type="submission" date="2013-07" db="EMBL/GenBank/DDBJ databases">
        <authorList>
            <consortium name="DOE Joint Genome Institute"/>
            <person name="Eisen J."/>
            <person name="Huntemann M."/>
            <person name="Han J."/>
            <person name="Chen A."/>
            <person name="Kyrpides N."/>
            <person name="Mavromatis K."/>
            <person name="Markowitz V."/>
            <person name="Palaniappan K."/>
            <person name="Ivanova N."/>
            <person name="Schaumberg A."/>
            <person name="Pati A."/>
            <person name="Liolios K."/>
            <person name="Nordberg H.P."/>
            <person name="Cantor M.N."/>
            <person name="Hua S.X."/>
            <person name="Woyke T."/>
        </authorList>
    </citation>
    <scope>NUCLEOTIDE SEQUENCE [LARGE SCALE GENOMIC DNA]</scope>
    <source>
        <strain evidence="2 3">DSM 44712</strain>
    </source>
</reference>
<dbReference type="EMBL" id="JFBT01000001">
    <property type="protein sequence ID" value="EXG82154.1"/>
    <property type="molecule type" value="Genomic_DNA"/>
</dbReference>
<keyword evidence="3" id="KW-1185">Reference proteome</keyword>
<dbReference type="AlphaFoldDB" id="A0A010ZTX9"/>
<organism evidence="2 3">
    <name type="scientific">Cryptosporangium arvum DSM 44712</name>
    <dbReference type="NCBI Taxonomy" id="927661"/>
    <lineage>
        <taxon>Bacteria</taxon>
        <taxon>Bacillati</taxon>
        <taxon>Actinomycetota</taxon>
        <taxon>Actinomycetes</taxon>
        <taxon>Cryptosporangiales</taxon>
        <taxon>Cryptosporangiaceae</taxon>
        <taxon>Cryptosporangium</taxon>
    </lineage>
</organism>
<proteinExistence type="predicted"/>
<dbReference type="Proteomes" id="UP000021053">
    <property type="component" value="Unassembled WGS sequence"/>
</dbReference>
<evidence type="ECO:0000256" key="1">
    <source>
        <dbReference type="SAM" id="MobiDB-lite"/>
    </source>
</evidence>
<protein>
    <submittedName>
        <fullName evidence="2">Uncharacterized protein</fullName>
    </submittedName>
</protein>
<dbReference type="HOGENOM" id="CLU_3355693_0_0_11"/>
<sequence>MGLLGGPIVPDSRPAPEMFRRGEDAVLRCRSAGRPQ</sequence>
<comment type="caution">
    <text evidence="2">The sequence shown here is derived from an EMBL/GenBank/DDBJ whole genome shotgun (WGS) entry which is preliminary data.</text>
</comment>